<name>A0A6A6NPJ8_9PEZI</name>
<evidence type="ECO:0000256" key="1">
    <source>
        <dbReference type="SAM" id="MobiDB-lite"/>
    </source>
</evidence>
<dbReference type="AlphaFoldDB" id="A0A6A6NPJ8"/>
<sequence length="542" mass="58876">MNKLPAEIVLHIIGYLDEPAPSESRFSYEPSQAITTTASTHPAKQQQHPPLKSLSLVSWQFRHLTLPSLFAFLRLCLDDILALLLPPGLNVSSARLRARAANAAAAVALPADSPHPAPCPPPRSVLPHVSFLARNHLERHVKSVLLYTLTDWEDDHKRRPLETLRAYWDDTLAPLWERLFDAPGDPGGGSISPNGVVGPGRVDPGRIVVVCPPTMMSVLAETSPAALSADFWAFGKSLHYLEFRNDGPELKAGRKGLAGPKAGLGHSAGPGSQDATGIDNSAKPLMPANFVAPPPLPRPPPPNPGPHRRQRKTTALWNLRPWTHLSYNEGSAIRAYETYEYFSKVPPQILHFILLRIYANHGRPPPGIKKDASTASPQIRSLTYISIFPFSTHVNTLLAVLHQFPALRYLTVQLAPGPDADSLLDQPDRVGRAEFSDLWSELDRAYDHLQVYLGRVGRVVAQGAASARFESRDYRYSALTSPLDANFEALRRLGWVKSGPEAWAYAAGTGAEGEMGTRTGAEEGTVAPGGVVPGPAMLPVAS</sequence>
<feature type="region of interest" description="Disordered" evidence="1">
    <location>
        <begin position="252"/>
        <end position="310"/>
    </location>
</feature>
<dbReference type="EMBL" id="MU001696">
    <property type="protein sequence ID" value="KAF2453608.1"/>
    <property type="molecule type" value="Genomic_DNA"/>
</dbReference>
<proteinExistence type="predicted"/>
<reference evidence="2" key="1">
    <citation type="journal article" date="2020" name="Stud. Mycol.">
        <title>101 Dothideomycetes genomes: a test case for predicting lifestyles and emergence of pathogens.</title>
        <authorList>
            <person name="Haridas S."/>
            <person name="Albert R."/>
            <person name="Binder M."/>
            <person name="Bloem J."/>
            <person name="Labutti K."/>
            <person name="Salamov A."/>
            <person name="Andreopoulos B."/>
            <person name="Baker S."/>
            <person name="Barry K."/>
            <person name="Bills G."/>
            <person name="Bluhm B."/>
            <person name="Cannon C."/>
            <person name="Castanera R."/>
            <person name="Culley D."/>
            <person name="Daum C."/>
            <person name="Ezra D."/>
            <person name="Gonzalez J."/>
            <person name="Henrissat B."/>
            <person name="Kuo A."/>
            <person name="Liang C."/>
            <person name="Lipzen A."/>
            <person name="Lutzoni F."/>
            <person name="Magnuson J."/>
            <person name="Mondo S."/>
            <person name="Nolan M."/>
            <person name="Ohm R."/>
            <person name="Pangilinan J."/>
            <person name="Park H.-J."/>
            <person name="Ramirez L."/>
            <person name="Alfaro M."/>
            <person name="Sun H."/>
            <person name="Tritt A."/>
            <person name="Yoshinaga Y."/>
            <person name="Zwiers L.-H."/>
            <person name="Turgeon B."/>
            <person name="Goodwin S."/>
            <person name="Spatafora J."/>
            <person name="Crous P."/>
            <person name="Grigoriev I."/>
        </authorList>
    </citation>
    <scope>NUCLEOTIDE SEQUENCE</scope>
    <source>
        <strain evidence="2">ATCC 16933</strain>
    </source>
</reference>
<accession>A0A6A6NPJ8</accession>
<evidence type="ECO:0008006" key="4">
    <source>
        <dbReference type="Google" id="ProtNLM"/>
    </source>
</evidence>
<dbReference type="Proteomes" id="UP000799766">
    <property type="component" value="Unassembled WGS sequence"/>
</dbReference>
<keyword evidence="3" id="KW-1185">Reference proteome</keyword>
<feature type="compositionally biased region" description="Polar residues" evidence="1">
    <location>
        <begin position="29"/>
        <end position="47"/>
    </location>
</feature>
<feature type="region of interest" description="Disordered" evidence="1">
    <location>
        <begin position="21"/>
        <end position="47"/>
    </location>
</feature>
<protein>
    <recommendedName>
        <fullName evidence="4">F-box domain-containing protein</fullName>
    </recommendedName>
</protein>
<evidence type="ECO:0000313" key="3">
    <source>
        <dbReference type="Proteomes" id="UP000799766"/>
    </source>
</evidence>
<dbReference type="OrthoDB" id="5296720at2759"/>
<gene>
    <name evidence="2" type="ORF">BDY21DRAFT_121850</name>
</gene>
<evidence type="ECO:0000313" key="2">
    <source>
        <dbReference type="EMBL" id="KAF2453608.1"/>
    </source>
</evidence>
<organism evidence="2 3">
    <name type="scientific">Lineolata rhizophorae</name>
    <dbReference type="NCBI Taxonomy" id="578093"/>
    <lineage>
        <taxon>Eukaryota</taxon>
        <taxon>Fungi</taxon>
        <taxon>Dikarya</taxon>
        <taxon>Ascomycota</taxon>
        <taxon>Pezizomycotina</taxon>
        <taxon>Dothideomycetes</taxon>
        <taxon>Dothideomycetes incertae sedis</taxon>
        <taxon>Lineolatales</taxon>
        <taxon>Lineolataceae</taxon>
        <taxon>Lineolata</taxon>
    </lineage>
</organism>
<feature type="compositionally biased region" description="Pro residues" evidence="1">
    <location>
        <begin position="292"/>
        <end position="305"/>
    </location>
</feature>